<organism evidence="1 2">
    <name type="scientific">Halteria grandinella</name>
    <dbReference type="NCBI Taxonomy" id="5974"/>
    <lineage>
        <taxon>Eukaryota</taxon>
        <taxon>Sar</taxon>
        <taxon>Alveolata</taxon>
        <taxon>Ciliophora</taxon>
        <taxon>Intramacronucleata</taxon>
        <taxon>Spirotrichea</taxon>
        <taxon>Stichotrichia</taxon>
        <taxon>Sporadotrichida</taxon>
        <taxon>Halteriidae</taxon>
        <taxon>Halteria</taxon>
    </lineage>
</organism>
<evidence type="ECO:0000313" key="1">
    <source>
        <dbReference type="EMBL" id="TNV76397.1"/>
    </source>
</evidence>
<reference evidence="1" key="1">
    <citation type="submission" date="2019-06" db="EMBL/GenBank/DDBJ databases">
        <authorList>
            <person name="Zheng W."/>
        </authorList>
    </citation>
    <scope>NUCLEOTIDE SEQUENCE</scope>
    <source>
        <strain evidence="1">QDHG01</strain>
    </source>
</reference>
<dbReference type="Proteomes" id="UP000785679">
    <property type="component" value="Unassembled WGS sequence"/>
</dbReference>
<keyword evidence="2" id="KW-1185">Reference proteome</keyword>
<gene>
    <name evidence="1" type="ORF">FGO68_gene14941</name>
</gene>
<name>A0A8J8SZA4_HALGN</name>
<dbReference type="AlphaFoldDB" id="A0A8J8SZA4"/>
<sequence length="73" mass="8064">MPSGVIYIEQFKLECIINLLNRERLQLASARIMKDCPQAAATVFKQLVMLDRVQVEGVQGNDCCLSCGVSSFA</sequence>
<dbReference type="EMBL" id="RRYP01013670">
    <property type="protein sequence ID" value="TNV76397.1"/>
    <property type="molecule type" value="Genomic_DNA"/>
</dbReference>
<proteinExistence type="predicted"/>
<comment type="caution">
    <text evidence="1">The sequence shown here is derived from an EMBL/GenBank/DDBJ whole genome shotgun (WGS) entry which is preliminary data.</text>
</comment>
<protein>
    <submittedName>
        <fullName evidence="1">Uncharacterized protein</fullName>
    </submittedName>
</protein>
<accession>A0A8J8SZA4</accession>
<evidence type="ECO:0000313" key="2">
    <source>
        <dbReference type="Proteomes" id="UP000785679"/>
    </source>
</evidence>